<evidence type="ECO:0000313" key="1">
    <source>
        <dbReference type="EMBL" id="KAJ8627660.1"/>
    </source>
</evidence>
<dbReference type="EMBL" id="CM056814">
    <property type="protein sequence ID" value="KAJ8627660.1"/>
    <property type="molecule type" value="Genomic_DNA"/>
</dbReference>
<organism evidence="1 2">
    <name type="scientific">Persea americana</name>
    <name type="common">Avocado</name>
    <dbReference type="NCBI Taxonomy" id="3435"/>
    <lineage>
        <taxon>Eukaryota</taxon>
        <taxon>Viridiplantae</taxon>
        <taxon>Streptophyta</taxon>
        <taxon>Embryophyta</taxon>
        <taxon>Tracheophyta</taxon>
        <taxon>Spermatophyta</taxon>
        <taxon>Magnoliopsida</taxon>
        <taxon>Magnoliidae</taxon>
        <taxon>Laurales</taxon>
        <taxon>Lauraceae</taxon>
        <taxon>Persea</taxon>
    </lineage>
</organism>
<accession>A0ACC2L2L3</accession>
<sequence length="563" mass="63021">MGRQSLFFNHSRRLLRSSSSAPHFFSQNPTLCSSSFASLHSILGRRISPQPDGNFYISSNPIAVRSFSFNASSRGPEIDDSKHVEASATEAELFDLGFHGSEVADGGVSESWLYTPVRLVISLLDGYHDLTNFPWWIIITTSTLALRLTILPVLILQLKKLQRMSELLPKLPPPLPPPLSGRSFREQYLLFRKERKAVGCPSQLWSFAPFFVQAPCFILWMMSVRRMSLDHHVGFDTGGMLWFQNLTEFPHGALGPIFPILIATLHYINVQVSFQGSAVRNFPGILGLLAKYYKIYLDILTLPILLIGFCVPHGSLLYWVTNSSLSLVQQLSLKNPNILHKFGLPPKHVTLKRENSEGNLPTGEKIHPLSLKHPYILEKLGLQTKHVEVEHQKSAEDLPPDELLDLGLQHLAAGNQDKALPLLRLAAEKDSELARASIALGLFLFSRGLLTEASEHFENAISKVKDDEITQLIIASFGAGISLLSQQGRTLEGIQHLKRIAELKEPENPMDKFCYYQGLVMLGSTLFNEGQKAEAVKYLRIAAEYDPAVNKYIKECEMDEKTS</sequence>
<keyword evidence="2" id="KW-1185">Reference proteome</keyword>
<evidence type="ECO:0000313" key="2">
    <source>
        <dbReference type="Proteomes" id="UP001234297"/>
    </source>
</evidence>
<proteinExistence type="predicted"/>
<dbReference type="Proteomes" id="UP001234297">
    <property type="component" value="Chromosome 6"/>
</dbReference>
<protein>
    <submittedName>
        <fullName evidence="1">Uncharacterized protein</fullName>
    </submittedName>
</protein>
<comment type="caution">
    <text evidence="1">The sequence shown here is derived from an EMBL/GenBank/DDBJ whole genome shotgun (WGS) entry which is preliminary data.</text>
</comment>
<gene>
    <name evidence="1" type="ORF">MRB53_020967</name>
</gene>
<name>A0ACC2L2L3_PERAE</name>
<reference evidence="1 2" key="1">
    <citation type="journal article" date="2022" name="Hortic Res">
        <title>A haplotype resolved chromosomal level avocado genome allows analysis of novel avocado genes.</title>
        <authorList>
            <person name="Nath O."/>
            <person name="Fletcher S.J."/>
            <person name="Hayward A."/>
            <person name="Shaw L.M."/>
            <person name="Masouleh A.K."/>
            <person name="Furtado A."/>
            <person name="Henry R.J."/>
            <person name="Mitter N."/>
        </authorList>
    </citation>
    <scope>NUCLEOTIDE SEQUENCE [LARGE SCALE GENOMIC DNA]</scope>
    <source>
        <strain evidence="2">cv. Hass</strain>
    </source>
</reference>